<dbReference type="InterPro" id="IPR000953">
    <property type="entry name" value="Chromo/chromo_shadow_dom"/>
</dbReference>
<gene>
    <name evidence="2" type="ORF">ASTO00021_LOCUS8465</name>
</gene>
<dbReference type="Gene3D" id="2.40.50.40">
    <property type="match status" value="1"/>
</dbReference>
<accession>A0A7S3LPU8</accession>
<sequence length="209" mass="24633">MTHDQVFLGNKDLGPDKFLNLDKVEEISSEKIKELVIEIADQLEEYANKVISKQKQMAEQRAQFEKSRKDTKEVQFTEGDWVLASQVRKKQNKLFSLWQGPFQVVKILGPKAYQIYNPLKGKAIDVHVRRLKFYEHGLLLKEEEIRDHVKRQLELFTVDQILDIKEIEGQEKCLVRWKNIHEESWLPVEEVADIARGKLKHYLQRHGAM</sequence>
<feature type="domain" description="Chromo" evidence="1">
    <location>
        <begin position="156"/>
        <end position="209"/>
    </location>
</feature>
<reference evidence="2" key="1">
    <citation type="submission" date="2021-01" db="EMBL/GenBank/DDBJ databases">
        <authorList>
            <person name="Corre E."/>
            <person name="Pelletier E."/>
            <person name="Niang G."/>
            <person name="Scheremetjew M."/>
            <person name="Finn R."/>
            <person name="Kale V."/>
            <person name="Holt S."/>
            <person name="Cochrane G."/>
            <person name="Meng A."/>
            <person name="Brown T."/>
            <person name="Cohen L."/>
        </authorList>
    </citation>
    <scope>NUCLEOTIDE SEQUENCE</scope>
    <source>
        <strain evidence="2">GSBS06</strain>
    </source>
</reference>
<dbReference type="AlphaFoldDB" id="A0A7S3LPU8"/>
<organism evidence="2">
    <name type="scientific">Aplanochytrium stocchinoi</name>
    <dbReference type="NCBI Taxonomy" id="215587"/>
    <lineage>
        <taxon>Eukaryota</taxon>
        <taxon>Sar</taxon>
        <taxon>Stramenopiles</taxon>
        <taxon>Bigyra</taxon>
        <taxon>Labyrinthulomycetes</taxon>
        <taxon>Thraustochytrida</taxon>
        <taxon>Thraustochytriidae</taxon>
        <taxon>Aplanochytrium</taxon>
    </lineage>
</organism>
<dbReference type="SUPFAM" id="SSF54160">
    <property type="entry name" value="Chromo domain-like"/>
    <property type="match status" value="1"/>
</dbReference>
<dbReference type="PROSITE" id="PS50013">
    <property type="entry name" value="CHROMO_2"/>
    <property type="match status" value="1"/>
</dbReference>
<protein>
    <recommendedName>
        <fullName evidence="1">Chromo domain-containing protein</fullName>
    </recommendedName>
</protein>
<evidence type="ECO:0000313" key="2">
    <source>
        <dbReference type="EMBL" id="CAE0438220.1"/>
    </source>
</evidence>
<name>A0A7S3LPU8_9STRA</name>
<proteinExistence type="predicted"/>
<dbReference type="EMBL" id="HBIN01011300">
    <property type="protein sequence ID" value="CAE0438220.1"/>
    <property type="molecule type" value="Transcribed_RNA"/>
</dbReference>
<dbReference type="InterPro" id="IPR016197">
    <property type="entry name" value="Chromo-like_dom_sf"/>
</dbReference>
<evidence type="ECO:0000259" key="1">
    <source>
        <dbReference type="PROSITE" id="PS50013"/>
    </source>
</evidence>